<evidence type="ECO:0000256" key="4">
    <source>
        <dbReference type="SAM" id="SignalP"/>
    </source>
</evidence>
<dbReference type="Proteomes" id="UP000828390">
    <property type="component" value="Unassembled WGS sequence"/>
</dbReference>
<dbReference type="InterPro" id="IPR011042">
    <property type="entry name" value="6-blade_b-propeller_TolB-like"/>
</dbReference>
<keyword evidence="4" id="KW-0732">Signal</keyword>
<gene>
    <name evidence="5" type="ORF">DPMN_149552</name>
</gene>
<comment type="subcellular location">
    <subcellularLocation>
        <location evidence="1">Secreted</location>
    </subcellularLocation>
</comment>
<name>A0A9D4FEM0_DREPO</name>
<reference evidence="5" key="1">
    <citation type="journal article" date="2019" name="bioRxiv">
        <title>The Genome of the Zebra Mussel, Dreissena polymorpha: A Resource for Invasive Species Research.</title>
        <authorList>
            <person name="McCartney M.A."/>
            <person name="Auch B."/>
            <person name="Kono T."/>
            <person name="Mallez S."/>
            <person name="Zhang Y."/>
            <person name="Obille A."/>
            <person name="Becker A."/>
            <person name="Abrahante J.E."/>
            <person name="Garbe J."/>
            <person name="Badalamenti J.P."/>
            <person name="Herman A."/>
            <person name="Mangelson H."/>
            <person name="Liachko I."/>
            <person name="Sullivan S."/>
            <person name="Sone E.D."/>
            <person name="Koren S."/>
            <person name="Silverstein K.A.T."/>
            <person name="Beckman K.B."/>
            <person name="Gohl D.M."/>
        </authorList>
    </citation>
    <scope>NUCLEOTIDE SEQUENCE</scope>
    <source>
        <strain evidence="5">Duluth1</strain>
        <tissue evidence="5">Whole animal</tissue>
    </source>
</reference>
<dbReference type="SUPFAM" id="SSF63829">
    <property type="entry name" value="Calcium-dependent phosphotriesterase"/>
    <property type="match status" value="1"/>
</dbReference>
<dbReference type="Gene3D" id="2.120.10.30">
    <property type="entry name" value="TolB, C-terminal domain"/>
    <property type="match status" value="1"/>
</dbReference>
<evidence type="ECO:0000313" key="6">
    <source>
        <dbReference type="Proteomes" id="UP000828390"/>
    </source>
</evidence>
<evidence type="ECO:0000256" key="3">
    <source>
        <dbReference type="ARBA" id="ARBA00022525"/>
    </source>
</evidence>
<comment type="similarity">
    <text evidence="2">Belongs to the major royal jelly protein family.</text>
</comment>
<dbReference type="EMBL" id="JAIWYP010000007">
    <property type="protein sequence ID" value="KAH3795988.1"/>
    <property type="molecule type" value="Genomic_DNA"/>
</dbReference>
<feature type="signal peptide" evidence="4">
    <location>
        <begin position="1"/>
        <end position="30"/>
    </location>
</feature>
<proteinExistence type="inferred from homology"/>
<evidence type="ECO:0000256" key="1">
    <source>
        <dbReference type="ARBA" id="ARBA00004613"/>
    </source>
</evidence>
<dbReference type="PANTHER" id="PTHR10009:SF18">
    <property type="entry name" value="PROTEIN YELLOW-LIKE PROTEIN"/>
    <property type="match status" value="1"/>
</dbReference>
<evidence type="ECO:0000313" key="5">
    <source>
        <dbReference type="EMBL" id="KAH3795988.1"/>
    </source>
</evidence>
<reference evidence="5" key="2">
    <citation type="submission" date="2020-11" db="EMBL/GenBank/DDBJ databases">
        <authorList>
            <person name="McCartney M.A."/>
            <person name="Auch B."/>
            <person name="Kono T."/>
            <person name="Mallez S."/>
            <person name="Becker A."/>
            <person name="Gohl D.M."/>
            <person name="Silverstein K.A.T."/>
            <person name="Koren S."/>
            <person name="Bechman K.B."/>
            <person name="Herman A."/>
            <person name="Abrahante J.E."/>
            <person name="Garbe J."/>
        </authorList>
    </citation>
    <scope>NUCLEOTIDE SEQUENCE</scope>
    <source>
        <strain evidence="5">Duluth1</strain>
        <tissue evidence="5">Whole animal</tissue>
    </source>
</reference>
<dbReference type="Pfam" id="PF03022">
    <property type="entry name" value="MRJP"/>
    <property type="match status" value="1"/>
</dbReference>
<sequence>MFVTRMPLLVCVSTLIVELLLLFDVSKVAAHGDHGDAESLFQWTTIDYNWRTKTEREAALTSGKYVPLQNAINGIRVYDNKIFVTVPRFGDGVPSTLNTLINSRRPFLSSSTVLKPYPSWEMQQEGNCSAFQKVQNIEIDPKRGIMFVIDTGGKNYGCPAKLVIYDVKTDVEIHRHIFPDDVVSRGTNYLNDLVMDYVEGKVEYLYITNTRDYTIVVYDIKADKSYSFTDASMKPEPGKTGVKVLNDIIEVNNGVNGIAMSANFDYVYYSPIAGTGLYQIPTKVLRNSSADFAAHVRKVGEKPSQGDGMIMSTKNSLYFSVLSKNAVAMWELHKDVKKYGSEGEVMMDTLTYEANDPSMEWVDSLALDQSGYLWFTTSRLQLYLNNKLTNDTINFRIWRAFVHEPSYAYFDVNAIKHDTNAHDHHHDHSHHGNGSRLLQSLAMLIVGAWFSKLVVFITSRGVRT</sequence>
<dbReference type="PANTHER" id="PTHR10009">
    <property type="entry name" value="PROTEIN YELLOW-RELATED"/>
    <property type="match status" value="1"/>
</dbReference>
<comment type="caution">
    <text evidence="5">The sequence shown here is derived from an EMBL/GenBank/DDBJ whole genome shotgun (WGS) entry which is preliminary data.</text>
</comment>
<accession>A0A9D4FEM0</accession>
<feature type="chain" id="PRO_5038855149" evidence="4">
    <location>
        <begin position="31"/>
        <end position="464"/>
    </location>
</feature>
<organism evidence="5 6">
    <name type="scientific">Dreissena polymorpha</name>
    <name type="common">Zebra mussel</name>
    <name type="synonym">Mytilus polymorpha</name>
    <dbReference type="NCBI Taxonomy" id="45954"/>
    <lineage>
        <taxon>Eukaryota</taxon>
        <taxon>Metazoa</taxon>
        <taxon>Spiralia</taxon>
        <taxon>Lophotrochozoa</taxon>
        <taxon>Mollusca</taxon>
        <taxon>Bivalvia</taxon>
        <taxon>Autobranchia</taxon>
        <taxon>Heteroconchia</taxon>
        <taxon>Euheterodonta</taxon>
        <taxon>Imparidentia</taxon>
        <taxon>Neoheterodontei</taxon>
        <taxon>Myida</taxon>
        <taxon>Dreissenoidea</taxon>
        <taxon>Dreissenidae</taxon>
        <taxon>Dreissena</taxon>
    </lineage>
</organism>
<dbReference type="AlphaFoldDB" id="A0A9D4FEM0"/>
<keyword evidence="6" id="KW-1185">Reference proteome</keyword>
<protein>
    <submittedName>
        <fullName evidence="5">Uncharacterized protein</fullName>
    </submittedName>
</protein>
<dbReference type="GO" id="GO:0005576">
    <property type="term" value="C:extracellular region"/>
    <property type="evidence" value="ECO:0007669"/>
    <property type="project" value="UniProtKB-SubCell"/>
</dbReference>
<evidence type="ECO:0000256" key="2">
    <source>
        <dbReference type="ARBA" id="ARBA00009127"/>
    </source>
</evidence>
<dbReference type="InterPro" id="IPR017996">
    <property type="entry name" value="MRJP/yellow-related"/>
</dbReference>
<dbReference type="OrthoDB" id="9977471at2759"/>
<keyword evidence="3" id="KW-0964">Secreted</keyword>